<organism evidence="3 4">
    <name type="scientific">Candidimonas nitroreducens</name>
    <dbReference type="NCBI Taxonomy" id="683354"/>
    <lineage>
        <taxon>Bacteria</taxon>
        <taxon>Pseudomonadati</taxon>
        <taxon>Pseudomonadota</taxon>
        <taxon>Betaproteobacteria</taxon>
        <taxon>Burkholderiales</taxon>
        <taxon>Alcaligenaceae</taxon>
        <taxon>Candidimonas</taxon>
    </lineage>
</organism>
<dbReference type="Pfam" id="PF03401">
    <property type="entry name" value="TctC"/>
    <property type="match status" value="1"/>
</dbReference>
<gene>
    <name evidence="3" type="ORF">CEY11_11585</name>
</gene>
<comment type="similarity">
    <text evidence="1">Belongs to the UPF0065 (bug) family.</text>
</comment>
<dbReference type="InterPro" id="IPR042100">
    <property type="entry name" value="Bug_dom1"/>
</dbReference>
<dbReference type="SUPFAM" id="SSF53850">
    <property type="entry name" value="Periplasmic binding protein-like II"/>
    <property type="match status" value="1"/>
</dbReference>
<sequence length="331" mass="34927">MHTLKRRSFLACAIGAMLPFLAAHAQNGDAGYPSKPIELLVGFAPGGSTDFIARLLAQNLSKALGTPVIVANRPGADGLIATTTVAHAKPNGYTLLVTSMALTTNPYLYNDNKFNPTKDFTPITMLIDVPNVLVVNSNVHAENLKSFLEAARKRPRPLTMATTGKAAPGYLATEILKQASKVPFEIISYKGSGPALLNVMAGHVDASMPTIVASLPGLKSGKLQALAVTGLERSPLIPDAPTFGEAGVAELRTGSGWYGLVGPAGIPAPIVEKLSTEVRKIMAQPEVRKAVLAQGATPHTTTSSGMREFLDQQYSYWGKIIKEAGLQASSQ</sequence>
<comment type="caution">
    <text evidence="3">The sequence shown here is derived from an EMBL/GenBank/DDBJ whole genome shotgun (WGS) entry which is preliminary data.</text>
</comment>
<proteinExistence type="inferred from homology"/>
<keyword evidence="4" id="KW-1185">Reference proteome</keyword>
<feature type="chain" id="PRO_5013189011" evidence="2">
    <location>
        <begin position="26"/>
        <end position="331"/>
    </location>
</feature>
<dbReference type="Proteomes" id="UP000214603">
    <property type="component" value="Unassembled WGS sequence"/>
</dbReference>
<protein>
    <submittedName>
        <fullName evidence="3">LacI family transcriptional regulator</fullName>
    </submittedName>
</protein>
<evidence type="ECO:0000313" key="3">
    <source>
        <dbReference type="EMBL" id="OWT60286.1"/>
    </source>
</evidence>
<accession>A0A225MFZ9</accession>
<dbReference type="AlphaFoldDB" id="A0A225MFZ9"/>
<dbReference type="OrthoDB" id="9780943at2"/>
<evidence type="ECO:0000256" key="2">
    <source>
        <dbReference type="SAM" id="SignalP"/>
    </source>
</evidence>
<evidence type="ECO:0000313" key="4">
    <source>
        <dbReference type="Proteomes" id="UP000214603"/>
    </source>
</evidence>
<dbReference type="EMBL" id="NJIH01000006">
    <property type="protein sequence ID" value="OWT60286.1"/>
    <property type="molecule type" value="Genomic_DNA"/>
</dbReference>
<name>A0A225MFZ9_9BURK</name>
<dbReference type="PANTHER" id="PTHR42928:SF5">
    <property type="entry name" value="BLR1237 PROTEIN"/>
    <property type="match status" value="1"/>
</dbReference>
<dbReference type="Gene3D" id="3.40.190.150">
    <property type="entry name" value="Bordetella uptake gene, domain 1"/>
    <property type="match status" value="1"/>
</dbReference>
<dbReference type="Gene3D" id="3.40.190.10">
    <property type="entry name" value="Periplasmic binding protein-like II"/>
    <property type="match status" value="1"/>
</dbReference>
<dbReference type="CDD" id="cd07012">
    <property type="entry name" value="PBP2_Bug_TTT"/>
    <property type="match status" value="1"/>
</dbReference>
<feature type="signal peptide" evidence="2">
    <location>
        <begin position="1"/>
        <end position="25"/>
    </location>
</feature>
<dbReference type="PIRSF" id="PIRSF017082">
    <property type="entry name" value="YflP"/>
    <property type="match status" value="1"/>
</dbReference>
<keyword evidence="2" id="KW-0732">Signal</keyword>
<evidence type="ECO:0000256" key="1">
    <source>
        <dbReference type="ARBA" id="ARBA00006987"/>
    </source>
</evidence>
<dbReference type="InterPro" id="IPR005064">
    <property type="entry name" value="BUG"/>
</dbReference>
<dbReference type="PANTHER" id="PTHR42928">
    <property type="entry name" value="TRICARBOXYLATE-BINDING PROTEIN"/>
    <property type="match status" value="1"/>
</dbReference>
<reference evidence="4" key="1">
    <citation type="submission" date="2017-06" db="EMBL/GenBank/DDBJ databases">
        <title>Herbaspirillum phytohormonus sp. nov., isolated from the root nodule of Robinia pseudoacacia in lead-zinc mine.</title>
        <authorList>
            <person name="Fan M."/>
            <person name="Lin Y."/>
        </authorList>
    </citation>
    <scope>NUCLEOTIDE SEQUENCE [LARGE SCALE GENOMIC DNA]</scope>
    <source>
        <strain evidence="4">SC-089</strain>
    </source>
</reference>
<dbReference type="RefSeq" id="WP_088603543.1">
    <property type="nucleotide sequence ID" value="NZ_NJIH01000006.1"/>
</dbReference>